<evidence type="ECO:0000313" key="2">
    <source>
        <dbReference type="Proteomes" id="UP000249364"/>
    </source>
</evidence>
<dbReference type="Proteomes" id="UP000249364">
    <property type="component" value="Unassembled WGS sequence"/>
</dbReference>
<comment type="caution">
    <text evidence="1">The sequence shown here is derived from an EMBL/GenBank/DDBJ whole genome shotgun (WGS) entry which is preliminary data.</text>
</comment>
<keyword evidence="2" id="KW-1185">Reference proteome</keyword>
<dbReference type="RefSeq" id="WP_111361453.1">
    <property type="nucleotide sequence ID" value="NZ_MEHT01000028.1"/>
</dbReference>
<dbReference type="STRING" id="121821.GCA_001870675_01435"/>
<protein>
    <submittedName>
        <fullName evidence="1">Uncharacterized protein</fullName>
    </submittedName>
</protein>
<proteinExistence type="predicted"/>
<organism evidence="1 2">
    <name type="scientific">Roseinatronobacter thiooxidans</name>
    <dbReference type="NCBI Taxonomy" id="121821"/>
    <lineage>
        <taxon>Bacteria</taxon>
        <taxon>Pseudomonadati</taxon>
        <taxon>Pseudomonadota</taxon>
        <taxon>Alphaproteobacteria</taxon>
        <taxon>Rhodobacterales</taxon>
        <taxon>Paracoccaceae</taxon>
        <taxon>Roseinatronobacter</taxon>
    </lineage>
</organism>
<dbReference type="AlphaFoldDB" id="A0A2W7PKC0"/>
<dbReference type="EMBL" id="QKZQ01000029">
    <property type="protein sequence ID" value="PZX36714.1"/>
    <property type="molecule type" value="Genomic_DNA"/>
</dbReference>
<sequence length="115" mass="12271">MNAPHHPLSVNPESSIAPNLSPLRHAQTGSFLAEKNLLTTAALLRKTDTYEGDILGSGVVKRTLTSTTTSALYTAAHQTIDWSAPLGPSDTLSIRIAQLSALIGHGAERTFTLFF</sequence>
<reference evidence="1 2" key="1">
    <citation type="submission" date="2018-06" db="EMBL/GenBank/DDBJ databases">
        <title>Genomic Encyclopedia of Archaeal and Bacterial Type Strains, Phase II (KMG-II): from individual species to whole genera.</title>
        <authorList>
            <person name="Goeker M."/>
        </authorList>
    </citation>
    <scope>NUCLEOTIDE SEQUENCE [LARGE SCALE GENOMIC DNA]</scope>
    <source>
        <strain evidence="1 2">DSM 13087</strain>
    </source>
</reference>
<accession>A0A2W7PKC0</accession>
<dbReference type="OrthoDB" id="8445115at2"/>
<evidence type="ECO:0000313" key="1">
    <source>
        <dbReference type="EMBL" id="PZX36714.1"/>
    </source>
</evidence>
<gene>
    <name evidence="1" type="ORF">LY56_03399</name>
</gene>
<name>A0A2W7PKC0_9RHOB</name>